<feature type="transmembrane region" description="Helical" evidence="1">
    <location>
        <begin position="12"/>
        <end position="33"/>
    </location>
</feature>
<evidence type="ECO:0000313" key="2">
    <source>
        <dbReference type="EMBL" id="MCV7423506.1"/>
    </source>
</evidence>
<evidence type="ECO:0000256" key="1">
    <source>
        <dbReference type="SAM" id="Phobius"/>
    </source>
</evidence>
<feature type="transmembrane region" description="Helical" evidence="1">
    <location>
        <begin position="175"/>
        <end position="192"/>
    </location>
</feature>
<name>A0A9X2Z7N9_9MYCO</name>
<dbReference type="EMBL" id="JACKVK010000012">
    <property type="protein sequence ID" value="MCV7423506.1"/>
    <property type="molecule type" value="Genomic_DNA"/>
</dbReference>
<proteinExistence type="predicted"/>
<keyword evidence="1" id="KW-0812">Transmembrane</keyword>
<dbReference type="Proteomes" id="UP001141629">
    <property type="component" value="Unassembled WGS sequence"/>
</dbReference>
<organism evidence="2 3">
    <name type="scientific">Mycobacterium yunnanensis</name>
    <dbReference type="NCBI Taxonomy" id="368477"/>
    <lineage>
        <taxon>Bacteria</taxon>
        <taxon>Bacillati</taxon>
        <taxon>Actinomycetota</taxon>
        <taxon>Actinomycetes</taxon>
        <taxon>Mycobacteriales</taxon>
        <taxon>Mycobacteriaceae</taxon>
        <taxon>Mycobacterium</taxon>
    </lineage>
</organism>
<keyword evidence="3" id="KW-1185">Reference proteome</keyword>
<reference evidence="2" key="1">
    <citation type="submission" date="2020-07" db="EMBL/GenBank/DDBJ databases">
        <authorList>
            <person name="Pettersson B.M.F."/>
            <person name="Behra P.R.K."/>
            <person name="Ramesh M."/>
            <person name="Das S."/>
            <person name="Dasgupta S."/>
            <person name="Kirsebom L.A."/>
        </authorList>
    </citation>
    <scope>NUCLEOTIDE SEQUENCE</scope>
    <source>
        <strain evidence="2">DSM 44838</strain>
    </source>
</reference>
<sequence length="289" mass="30578">MHGAWGISDHTFVNWYVVVAAIVAVTSMVYRYFAFRRFPGSSDAVDAYHAGFLTGGPQLAVYAALSELRRAGAVDATPNGVLSPAAPLPVNATRLGRAIYGATTSGVTAGELNRDPAVATSLTSIRSQLEEGGFLLTPTQRARARWFVYAQFLVVGMGMARVATDLVSGAPVGKVLSATVLIGLLTAFAVTVPKRTLAGRAVLSDLRRRHSDLAPPRRVVETGLLGALLTHRRRRHPPHEPPLDTPAAAAIAVALFGGESLYALDPTFASAIGVPRHRPQYDAVTFGGT</sequence>
<gene>
    <name evidence="2" type="ORF">H7K45_23400</name>
</gene>
<dbReference type="AlphaFoldDB" id="A0A9X2Z7N9"/>
<keyword evidence="1" id="KW-0472">Membrane</keyword>
<accession>A0A9X2Z7N9</accession>
<reference evidence="2" key="2">
    <citation type="journal article" date="2022" name="BMC Genomics">
        <title>Comparative genome analysis of mycobacteria focusing on tRNA and non-coding RNA.</title>
        <authorList>
            <person name="Behra P.R.K."/>
            <person name="Pettersson B.M.F."/>
            <person name="Ramesh M."/>
            <person name="Das S."/>
            <person name="Dasgupta S."/>
            <person name="Kirsebom L.A."/>
        </authorList>
    </citation>
    <scope>NUCLEOTIDE SEQUENCE</scope>
    <source>
        <strain evidence="2">DSM 44838</strain>
    </source>
</reference>
<keyword evidence="1" id="KW-1133">Transmembrane helix</keyword>
<feature type="transmembrane region" description="Helical" evidence="1">
    <location>
        <begin position="146"/>
        <end position="163"/>
    </location>
</feature>
<comment type="caution">
    <text evidence="2">The sequence shown here is derived from an EMBL/GenBank/DDBJ whole genome shotgun (WGS) entry which is preliminary data.</text>
</comment>
<dbReference type="InterPro" id="IPR026467">
    <property type="entry name" value="Ser/Gly_Cys_C_dom"/>
</dbReference>
<dbReference type="NCBIfam" id="TIGR04222">
    <property type="entry name" value="near_uncomplex"/>
    <property type="match status" value="1"/>
</dbReference>
<dbReference type="RefSeq" id="WP_263998460.1">
    <property type="nucleotide sequence ID" value="NZ_JACKVK010000012.1"/>
</dbReference>
<evidence type="ECO:0000313" key="3">
    <source>
        <dbReference type="Proteomes" id="UP001141629"/>
    </source>
</evidence>
<protein>
    <submittedName>
        <fullName evidence="2">TIGR04222 domain-containing membrane protein</fullName>
    </submittedName>
</protein>